<evidence type="ECO:0000256" key="9">
    <source>
        <dbReference type="ARBA" id="ARBA00023239"/>
    </source>
</evidence>
<evidence type="ECO:0000256" key="5">
    <source>
        <dbReference type="ARBA" id="ARBA00022485"/>
    </source>
</evidence>
<evidence type="ECO:0000259" key="13">
    <source>
        <dbReference type="Pfam" id="PF03315"/>
    </source>
</evidence>
<dbReference type="InterPro" id="IPR004644">
    <property type="entry name" value="Fe-S_L-Ser_mono"/>
</dbReference>
<keyword evidence="6 11" id="KW-0479">Metal-binding</keyword>
<evidence type="ECO:0000256" key="1">
    <source>
        <dbReference type="ARBA" id="ARBA00001966"/>
    </source>
</evidence>
<organism evidence="14 15">
    <name type="scientific">Cognatilysobacter lacus</name>
    <dbReference type="NCBI Taxonomy" id="1643323"/>
    <lineage>
        <taxon>Bacteria</taxon>
        <taxon>Pseudomonadati</taxon>
        <taxon>Pseudomonadota</taxon>
        <taxon>Gammaproteobacteria</taxon>
        <taxon>Lysobacterales</taxon>
        <taxon>Lysobacteraceae</taxon>
        <taxon>Cognatilysobacter</taxon>
    </lineage>
</organism>
<accession>A0A5D8Z5X6</accession>
<proteinExistence type="inferred from homology"/>
<reference evidence="14 15" key="1">
    <citation type="submission" date="2019-08" db="EMBL/GenBank/DDBJ databases">
        <title>Draft genome sequence of Lysobacter sp. UKS-15.</title>
        <authorList>
            <person name="Im W.-T."/>
        </authorList>
    </citation>
    <scope>NUCLEOTIDE SEQUENCE [LARGE SCALE GENOMIC DNA]</scope>
    <source>
        <strain evidence="14 15">UKS-15</strain>
    </source>
</reference>
<dbReference type="OrthoDB" id="9805537at2"/>
<dbReference type="AlphaFoldDB" id="A0A5D8Z5X6"/>
<dbReference type="PANTHER" id="PTHR30182">
    <property type="entry name" value="L-SERINE DEHYDRATASE"/>
    <property type="match status" value="1"/>
</dbReference>
<dbReference type="Pfam" id="PF03315">
    <property type="entry name" value="SDH_beta"/>
    <property type="match status" value="1"/>
</dbReference>
<dbReference type="Pfam" id="PF03313">
    <property type="entry name" value="SDH_alpha"/>
    <property type="match status" value="1"/>
</dbReference>
<dbReference type="GO" id="GO:0046872">
    <property type="term" value="F:metal ion binding"/>
    <property type="evidence" value="ECO:0007669"/>
    <property type="project" value="UniProtKB-KW"/>
</dbReference>
<keyword evidence="8 11" id="KW-0411">Iron-sulfur</keyword>
<evidence type="ECO:0000313" key="15">
    <source>
        <dbReference type="Proteomes" id="UP000323164"/>
    </source>
</evidence>
<evidence type="ECO:0000256" key="4">
    <source>
        <dbReference type="ARBA" id="ARBA00022432"/>
    </source>
</evidence>
<dbReference type="PANTHER" id="PTHR30182:SF1">
    <property type="entry name" value="L-SERINE DEHYDRATASE 1"/>
    <property type="match status" value="1"/>
</dbReference>
<evidence type="ECO:0000256" key="11">
    <source>
        <dbReference type="RuleBase" id="RU366059"/>
    </source>
</evidence>
<evidence type="ECO:0000256" key="7">
    <source>
        <dbReference type="ARBA" id="ARBA00023004"/>
    </source>
</evidence>
<keyword evidence="15" id="KW-1185">Reference proteome</keyword>
<keyword evidence="7 11" id="KW-0408">Iron</keyword>
<protein>
    <recommendedName>
        <fullName evidence="11">L-serine dehydratase</fullName>
        <ecNumber evidence="11">4.3.1.17</ecNumber>
    </recommendedName>
</protein>
<dbReference type="SUPFAM" id="SSF143548">
    <property type="entry name" value="Serine metabolism enzymes domain"/>
    <property type="match status" value="1"/>
</dbReference>
<dbReference type="Proteomes" id="UP000323164">
    <property type="component" value="Unassembled WGS sequence"/>
</dbReference>
<dbReference type="InterPro" id="IPR051318">
    <property type="entry name" value="Fe-S_L-Ser"/>
</dbReference>
<evidence type="ECO:0000259" key="12">
    <source>
        <dbReference type="Pfam" id="PF03313"/>
    </source>
</evidence>
<evidence type="ECO:0000256" key="10">
    <source>
        <dbReference type="ARBA" id="ARBA00049406"/>
    </source>
</evidence>
<sequence length="460" mass="49384">MAVSTFDLFKIGVGPSSSHTVGPMRAAARFVERWLVQNGELERTTRVRAEVFGSLALTGRGHGTDKAVLMGLEGHWPNAIDPDVIPPALERIRATRRLLLHGAHEIGFDEKHDLIMNKRQKLPFHTNGMRFTAFDAHGDVIATRDYYSVGGGFVVNQDEAAEDRIVADETELPYPFSSGDELLAQCERTGLSIAQLMFANEQVWRTPAEIEAAIDEIWAAMQDCVQRGMRASGTLPGGLHVARRAPALHAELSAKPEAAMRDPLTTLDWVNLYALAVNEENAAGGRVVTAPTNGAAGIIPSVLHYYDRFIPGASIEGVRTFMLTAAAVGILYKENASISGAEVGCQGEVGVACSMAAAGLTAALGATPSQIENAAEIGMEHNLGLTCDPIGGLVQIPCIERNAMGAVKAINASRMAMRGDGKHKVSLDKVIRTMRDTGRDMQDKYKETSRGGLAVNVIEC</sequence>
<dbReference type="EC" id="4.3.1.17" evidence="11"/>
<dbReference type="InterPro" id="IPR029009">
    <property type="entry name" value="ASB_dom_sf"/>
</dbReference>
<dbReference type="RefSeq" id="WP_149352390.1">
    <property type="nucleotide sequence ID" value="NZ_VTRV01000043.1"/>
</dbReference>
<comment type="similarity">
    <text evidence="3 11">Belongs to the iron-sulfur dependent L-serine dehydratase family.</text>
</comment>
<comment type="caution">
    <text evidence="14">The sequence shown here is derived from an EMBL/GenBank/DDBJ whole genome shotgun (WGS) entry which is preliminary data.</text>
</comment>
<evidence type="ECO:0000313" key="14">
    <source>
        <dbReference type="EMBL" id="TZF90318.1"/>
    </source>
</evidence>
<dbReference type="GO" id="GO:0009063">
    <property type="term" value="P:amino acid catabolic process"/>
    <property type="evidence" value="ECO:0007669"/>
    <property type="project" value="UniProtKB-ARBA"/>
</dbReference>
<dbReference type="GO" id="GO:0003941">
    <property type="term" value="F:L-serine ammonia-lyase activity"/>
    <property type="evidence" value="ECO:0007669"/>
    <property type="project" value="UniProtKB-UniRule"/>
</dbReference>
<feature type="domain" description="Serine dehydratase beta chain" evidence="13">
    <location>
        <begin position="4"/>
        <end position="158"/>
    </location>
</feature>
<keyword evidence="9 11" id="KW-0456">Lyase</keyword>
<evidence type="ECO:0000256" key="8">
    <source>
        <dbReference type="ARBA" id="ARBA00023014"/>
    </source>
</evidence>
<keyword evidence="5 11" id="KW-0004">4Fe-4S</keyword>
<feature type="domain" description="Serine dehydratase-like alpha subunit" evidence="12">
    <location>
        <begin position="189"/>
        <end position="454"/>
    </location>
</feature>
<comment type="catalytic activity">
    <reaction evidence="10 11">
        <text>L-serine = pyruvate + NH4(+)</text>
        <dbReference type="Rhea" id="RHEA:19169"/>
        <dbReference type="ChEBI" id="CHEBI:15361"/>
        <dbReference type="ChEBI" id="CHEBI:28938"/>
        <dbReference type="ChEBI" id="CHEBI:33384"/>
        <dbReference type="EC" id="4.3.1.17"/>
    </reaction>
</comment>
<comment type="cofactor">
    <cofactor evidence="1 11">
        <name>[4Fe-4S] cluster</name>
        <dbReference type="ChEBI" id="CHEBI:49883"/>
    </cofactor>
</comment>
<evidence type="ECO:0000256" key="6">
    <source>
        <dbReference type="ARBA" id="ARBA00022723"/>
    </source>
</evidence>
<evidence type="ECO:0000256" key="2">
    <source>
        <dbReference type="ARBA" id="ARBA00004742"/>
    </source>
</evidence>
<comment type="pathway">
    <text evidence="2">Carbohydrate biosynthesis; gluconeogenesis.</text>
</comment>
<dbReference type="GO" id="GO:0051539">
    <property type="term" value="F:4 iron, 4 sulfur cluster binding"/>
    <property type="evidence" value="ECO:0007669"/>
    <property type="project" value="UniProtKB-UniRule"/>
</dbReference>
<gene>
    <name evidence="14" type="ORF">FW784_05705</name>
</gene>
<dbReference type="InterPro" id="IPR005130">
    <property type="entry name" value="Ser_deHydtase-like_asu"/>
</dbReference>
<dbReference type="NCBIfam" id="TIGR00720">
    <property type="entry name" value="sda_mono"/>
    <property type="match status" value="1"/>
</dbReference>
<dbReference type="FunFam" id="3.30.1330.90:FF:000001">
    <property type="entry name" value="L-serine ammonia-lyase 1"/>
    <property type="match status" value="1"/>
</dbReference>
<dbReference type="EMBL" id="VTRV01000043">
    <property type="protein sequence ID" value="TZF90318.1"/>
    <property type="molecule type" value="Genomic_DNA"/>
</dbReference>
<dbReference type="GO" id="GO:0006094">
    <property type="term" value="P:gluconeogenesis"/>
    <property type="evidence" value="ECO:0007669"/>
    <property type="project" value="UniProtKB-KW"/>
</dbReference>
<dbReference type="Gene3D" id="3.30.1330.90">
    <property type="entry name" value="D-3-phosphoglycerate dehydrogenase, domain 3"/>
    <property type="match status" value="1"/>
</dbReference>
<dbReference type="InterPro" id="IPR005131">
    <property type="entry name" value="Ser_deHydtase_bsu"/>
</dbReference>
<name>A0A5D8Z5X6_9GAMM</name>
<keyword evidence="4 11" id="KW-0312">Gluconeogenesis</keyword>
<evidence type="ECO:0000256" key="3">
    <source>
        <dbReference type="ARBA" id="ARBA00008636"/>
    </source>
</evidence>